<keyword evidence="5 10" id="KW-0812">Transmembrane</keyword>
<dbReference type="PANTHER" id="PTHR30578">
    <property type="entry name" value="ELECTRON TRANSPORT COMPLEX PROTEIN RNFD"/>
    <property type="match status" value="1"/>
</dbReference>
<dbReference type="EC" id="7.-.-.-" evidence="10"/>
<accession>A0ABT1N1H2</accession>
<keyword evidence="1 10" id="KW-0813">Transport</keyword>
<evidence type="ECO:0000256" key="6">
    <source>
        <dbReference type="ARBA" id="ARBA00022967"/>
    </source>
</evidence>
<evidence type="ECO:0000256" key="9">
    <source>
        <dbReference type="ARBA" id="ARBA00023136"/>
    </source>
</evidence>
<feature type="transmembrane region" description="Helical" evidence="10">
    <location>
        <begin position="92"/>
        <end position="108"/>
    </location>
</feature>
<evidence type="ECO:0000256" key="8">
    <source>
        <dbReference type="ARBA" id="ARBA00022989"/>
    </source>
</evidence>
<evidence type="ECO:0000256" key="4">
    <source>
        <dbReference type="ARBA" id="ARBA00022643"/>
    </source>
</evidence>
<evidence type="ECO:0000256" key="5">
    <source>
        <dbReference type="ARBA" id="ARBA00022692"/>
    </source>
</evidence>
<sequence length="340" mass="36611">MINYQPDSGPFTHNDRSSTHLMYQVILALLPATIFGIYLFGMQAAMTLIACGLACIATEALCLFIMRKRVVACLDGSALLTGWLLAMSLPPHFPPILCAVGGAFAIVIGKQCYGGLGQNLFNPAMLGRVMLLICFPLEMTDWSVPFSQADVVVDDNMIQTWLHFDGMTSATILGEFASHHGSGLIPSPAMALGHHAGSFGETSSVLLLLGGVFLIYRRIIHWAIPVSFLSILLLISCVTYYLFPLMFGGAALHFAPPSIHIFSGATLLAAFFIITDLVTSPTTQKGQLVYGGLTALLVWAIRSFGSYPEGVAFAVLLMNCMSPIIEQLCQPKPFGSQEAV</sequence>
<keyword evidence="2 10" id="KW-0597">Phosphoprotein</keyword>
<dbReference type="PANTHER" id="PTHR30578:SF0">
    <property type="entry name" value="ION-TRANSLOCATING OXIDOREDUCTASE COMPLEX SUBUNIT D"/>
    <property type="match status" value="1"/>
</dbReference>
<keyword evidence="8 10" id="KW-1133">Transmembrane helix</keyword>
<dbReference type="Pfam" id="PF03116">
    <property type="entry name" value="NQR2_RnfD_RnfE"/>
    <property type="match status" value="1"/>
</dbReference>
<feature type="transmembrane region" description="Helical" evidence="10">
    <location>
        <begin position="259"/>
        <end position="279"/>
    </location>
</feature>
<comment type="caution">
    <text evidence="11">The sequence shown here is derived from an EMBL/GenBank/DDBJ whole genome shotgun (WGS) entry which is preliminary data.</text>
</comment>
<dbReference type="HAMAP" id="MF_00462">
    <property type="entry name" value="RsxD_RnfD"/>
    <property type="match status" value="1"/>
</dbReference>
<comment type="similarity">
    <text evidence="10">Belongs to the NqrB/RnfD family.</text>
</comment>
<comment type="subunit">
    <text evidence="10">The complex is composed of six subunits: RnfA, RnfB, RnfC, RnfD, RnfE and RnfG.</text>
</comment>
<feature type="modified residue" description="FMN phosphoryl threonine" evidence="10">
    <location>
        <position position="171"/>
    </location>
</feature>
<gene>
    <name evidence="10" type="primary">rnfD</name>
    <name evidence="11" type="ORF">NHN17_11005</name>
</gene>
<dbReference type="NCBIfam" id="TIGR01946">
    <property type="entry name" value="rnfD"/>
    <property type="match status" value="1"/>
</dbReference>
<comment type="subcellular location">
    <subcellularLocation>
        <location evidence="10">Cell inner membrane</location>
        <topology evidence="10">Multi-pass membrane protein</topology>
    </subcellularLocation>
</comment>
<evidence type="ECO:0000256" key="10">
    <source>
        <dbReference type="HAMAP-Rule" id="MF_00462"/>
    </source>
</evidence>
<feature type="transmembrane region" description="Helical" evidence="10">
    <location>
        <begin position="228"/>
        <end position="247"/>
    </location>
</feature>
<keyword evidence="4 10" id="KW-0288">FMN</keyword>
<evidence type="ECO:0000256" key="1">
    <source>
        <dbReference type="ARBA" id="ARBA00022448"/>
    </source>
</evidence>
<keyword evidence="12" id="KW-1185">Reference proteome</keyword>
<feature type="transmembrane region" description="Helical" evidence="10">
    <location>
        <begin position="196"/>
        <end position="216"/>
    </location>
</feature>
<keyword evidence="6 10" id="KW-1278">Translocase</keyword>
<organism evidence="11 12">
    <name type="scientific">Photobacterium pectinilyticum</name>
    <dbReference type="NCBI Taxonomy" id="2906793"/>
    <lineage>
        <taxon>Bacteria</taxon>
        <taxon>Pseudomonadati</taxon>
        <taxon>Pseudomonadota</taxon>
        <taxon>Gammaproteobacteria</taxon>
        <taxon>Vibrionales</taxon>
        <taxon>Vibrionaceae</taxon>
        <taxon>Photobacterium</taxon>
    </lineage>
</organism>
<dbReference type="RefSeq" id="WP_255042552.1">
    <property type="nucleotide sequence ID" value="NZ_JANEYT010000021.1"/>
</dbReference>
<name>A0ABT1N1H2_9GAMM</name>
<evidence type="ECO:0000313" key="12">
    <source>
        <dbReference type="Proteomes" id="UP001524460"/>
    </source>
</evidence>
<comment type="cofactor">
    <cofactor evidence="10">
        <name>FMN</name>
        <dbReference type="ChEBI" id="CHEBI:58210"/>
    </cofactor>
</comment>
<proteinExistence type="inferred from homology"/>
<keyword evidence="9 10" id="KW-0472">Membrane</keyword>
<evidence type="ECO:0000256" key="2">
    <source>
        <dbReference type="ARBA" id="ARBA00022553"/>
    </source>
</evidence>
<evidence type="ECO:0000256" key="3">
    <source>
        <dbReference type="ARBA" id="ARBA00022630"/>
    </source>
</evidence>
<reference evidence="11 12" key="1">
    <citation type="submission" date="2022-07" db="EMBL/GenBank/DDBJ databases">
        <title>Photobacterium pectinilyticum sp. nov., a marine bacterium isolated from surface seawater of Qingdao offshore.</title>
        <authorList>
            <person name="Wang X."/>
        </authorList>
    </citation>
    <scope>NUCLEOTIDE SEQUENCE [LARGE SCALE GENOMIC DNA]</scope>
    <source>
        <strain evidence="11 12">ZSDE20</strain>
    </source>
</reference>
<keyword evidence="10" id="KW-0997">Cell inner membrane</keyword>
<comment type="function">
    <text evidence="10">Part of a membrane-bound complex that couples electron transfer with translocation of ions across the membrane.</text>
</comment>
<keyword evidence="3 10" id="KW-0285">Flavoprotein</keyword>
<dbReference type="InterPro" id="IPR011303">
    <property type="entry name" value="RnfD_bac"/>
</dbReference>
<evidence type="ECO:0000313" key="11">
    <source>
        <dbReference type="EMBL" id="MCQ1058590.1"/>
    </source>
</evidence>
<feature type="transmembrane region" description="Helical" evidence="10">
    <location>
        <begin position="46"/>
        <end position="65"/>
    </location>
</feature>
<protein>
    <recommendedName>
        <fullName evidence="10">Ion-translocating oxidoreductase complex subunit D</fullName>
        <ecNumber evidence="10">7.-.-.-</ecNumber>
    </recommendedName>
    <alternativeName>
        <fullName evidence="10">Rnf electron transport complex subunit D</fullName>
    </alternativeName>
</protein>
<keyword evidence="7 10" id="KW-0249">Electron transport</keyword>
<feature type="transmembrane region" description="Helical" evidence="10">
    <location>
        <begin position="21"/>
        <end position="40"/>
    </location>
</feature>
<dbReference type="EMBL" id="JANEYT010000021">
    <property type="protein sequence ID" value="MCQ1058590.1"/>
    <property type="molecule type" value="Genomic_DNA"/>
</dbReference>
<keyword evidence="10" id="KW-1003">Cell membrane</keyword>
<feature type="transmembrane region" description="Helical" evidence="10">
    <location>
        <begin position="288"/>
        <end position="305"/>
    </location>
</feature>
<dbReference type="InterPro" id="IPR004338">
    <property type="entry name" value="NqrB/RnfD"/>
</dbReference>
<evidence type="ECO:0000256" key="7">
    <source>
        <dbReference type="ARBA" id="ARBA00022982"/>
    </source>
</evidence>
<dbReference type="Proteomes" id="UP001524460">
    <property type="component" value="Unassembled WGS sequence"/>
</dbReference>